<keyword evidence="3 4" id="KW-0663">Pyridoxal phosphate</keyword>
<dbReference type="UniPathway" id="UPA00334">
    <property type="reaction ID" value="UER00455"/>
</dbReference>
<evidence type="ECO:0000313" key="7">
    <source>
        <dbReference type="EMBL" id="PUE56413.1"/>
    </source>
</evidence>
<dbReference type="InterPro" id="IPR015421">
    <property type="entry name" value="PyrdxlP-dep_Trfase_major"/>
</dbReference>
<name>A0A315EF17_9BURK</name>
<feature type="binding site" evidence="4">
    <location>
        <begin position="131"/>
        <end position="134"/>
    </location>
    <ligand>
        <name>pyridoxal 5'-phosphate</name>
        <dbReference type="ChEBI" id="CHEBI:597326"/>
    </ligand>
</feature>
<keyword evidence="8" id="KW-1185">Reference proteome</keyword>
<dbReference type="InterPro" id="IPR015424">
    <property type="entry name" value="PyrdxlP-dep_Trfase"/>
</dbReference>
<sequence>MKPLIYEDCQAMDRQDPLCVLKDMFQLPQGLVYLDGNSLGALPKTAQSRVTQAIQHEWGNELIRSWNTSGWFELPRKVGDKIAQLIGAYPGEVVATDTTSINLFKVLAAALSIAASDSPTKKKIVSERSNFPTDLYIAQAICKERGYELVLFDLQEQALDSVLLEDVAVLMLTHVNYRTGAMHDMRAVSALAHDQGILTIWDLAHSAGAVPVDLHSDKADFAVGCGYKYLNGGPGAPAFVWAHPKHVGRFWQPLAGWWGHERPFDFSPDYIPSPSIVRFQCGTQPILSLVALECGVDVFLAAQELGGMYALRKKSLALTELFMRLVDERLSPYGISIVTPRKPDERGSQVSLIAKEGAYEIVQALIARGVLGDYRAGDGGKYPDILRFGFTPLYLGFSDVWEAVDQLHKVMQTEEWRDPRFAHKNAVT</sequence>
<protein>
    <recommendedName>
        <fullName evidence="4 5">Kynureninase</fullName>
        <ecNumber evidence="4 5">3.7.1.3</ecNumber>
    </recommendedName>
    <alternativeName>
        <fullName evidence="4">L-kynurenine hydrolase</fullName>
    </alternativeName>
</protein>
<feature type="modified residue" description="N6-(pyridoxal phosphate)lysine" evidence="4">
    <location>
        <position position="228"/>
    </location>
</feature>
<dbReference type="Proteomes" id="UP000251341">
    <property type="component" value="Unassembled WGS sequence"/>
</dbReference>
<comment type="pathway">
    <text evidence="4 6">Cofactor biosynthesis; NAD(+) biosynthesis; quinolinate from L-kynurenine: step 2/3.</text>
</comment>
<dbReference type="PANTHER" id="PTHR14084:SF0">
    <property type="entry name" value="KYNURENINASE"/>
    <property type="match status" value="1"/>
</dbReference>
<dbReference type="Gene3D" id="3.40.640.10">
    <property type="entry name" value="Type I PLP-dependent aspartate aminotransferase-like (Major domain)"/>
    <property type="match status" value="1"/>
</dbReference>
<dbReference type="PANTHER" id="PTHR14084">
    <property type="entry name" value="KYNURENINASE"/>
    <property type="match status" value="1"/>
</dbReference>
<feature type="binding site" evidence="4">
    <location>
        <position position="205"/>
    </location>
    <ligand>
        <name>pyridoxal 5'-phosphate</name>
        <dbReference type="ChEBI" id="CHEBI:597326"/>
    </ligand>
</feature>
<dbReference type="GO" id="GO:0030429">
    <property type="term" value="F:kynureninase activity"/>
    <property type="evidence" value="ECO:0007669"/>
    <property type="project" value="UniProtKB-UniRule"/>
</dbReference>
<dbReference type="GO" id="GO:0009435">
    <property type="term" value="P:NAD+ biosynthetic process"/>
    <property type="evidence" value="ECO:0007669"/>
    <property type="project" value="UniProtKB-UniRule"/>
</dbReference>
<proteinExistence type="inferred from homology"/>
<feature type="binding site" evidence="4">
    <location>
        <position position="100"/>
    </location>
    <ligand>
        <name>pyridoxal 5'-phosphate</name>
        <dbReference type="ChEBI" id="CHEBI:597326"/>
    </ligand>
</feature>
<keyword evidence="2 4" id="KW-0378">Hydrolase</keyword>
<dbReference type="EMBL" id="NESP01000002">
    <property type="protein sequence ID" value="PUE56413.1"/>
    <property type="molecule type" value="Genomic_DNA"/>
</dbReference>
<dbReference type="EC" id="3.7.1.3" evidence="4 5"/>
<evidence type="ECO:0000256" key="5">
    <source>
        <dbReference type="NCBIfam" id="TIGR01814"/>
    </source>
</evidence>
<dbReference type="GO" id="GO:0043420">
    <property type="term" value="P:anthranilate metabolic process"/>
    <property type="evidence" value="ECO:0007669"/>
    <property type="project" value="TreeGrafter"/>
</dbReference>
<comment type="cofactor">
    <cofactor evidence="4 6">
        <name>pyridoxal 5'-phosphate</name>
        <dbReference type="ChEBI" id="CHEBI:597326"/>
    </cofactor>
</comment>
<dbReference type="SUPFAM" id="SSF53383">
    <property type="entry name" value="PLP-dependent transferases"/>
    <property type="match status" value="1"/>
</dbReference>
<dbReference type="HAMAP" id="MF_01970">
    <property type="entry name" value="Kynureninase"/>
    <property type="match status" value="1"/>
</dbReference>
<dbReference type="InterPro" id="IPR015422">
    <property type="entry name" value="PyrdxlP-dep_Trfase_small"/>
</dbReference>
<feature type="binding site" evidence="4">
    <location>
        <position position="173"/>
    </location>
    <ligand>
        <name>pyridoxal 5'-phosphate</name>
        <dbReference type="ChEBI" id="CHEBI:597326"/>
    </ligand>
</feature>
<dbReference type="NCBIfam" id="TIGR01814">
    <property type="entry name" value="kynureninase"/>
    <property type="match status" value="1"/>
</dbReference>
<dbReference type="AlphaFoldDB" id="A0A315EF17"/>
<dbReference type="GO" id="GO:0097053">
    <property type="term" value="P:L-kynurenine catabolic process"/>
    <property type="evidence" value="ECO:0007669"/>
    <property type="project" value="UniProtKB-UniRule"/>
</dbReference>
<feature type="binding site" evidence="4">
    <location>
        <position position="202"/>
    </location>
    <ligand>
        <name>pyridoxal 5'-phosphate</name>
        <dbReference type="ChEBI" id="CHEBI:597326"/>
    </ligand>
</feature>
<dbReference type="UniPathway" id="UPA00253">
    <property type="reaction ID" value="UER00329"/>
</dbReference>
<evidence type="ECO:0000256" key="4">
    <source>
        <dbReference type="HAMAP-Rule" id="MF_01970"/>
    </source>
</evidence>
<feature type="binding site" evidence="4">
    <location>
        <position position="227"/>
    </location>
    <ligand>
        <name>pyridoxal 5'-phosphate</name>
        <dbReference type="ChEBI" id="CHEBI:597326"/>
    </ligand>
</feature>
<evidence type="ECO:0000256" key="1">
    <source>
        <dbReference type="ARBA" id="ARBA00022642"/>
    </source>
</evidence>
<feature type="binding site" evidence="4">
    <location>
        <position position="283"/>
    </location>
    <ligand>
        <name>pyridoxal 5'-phosphate</name>
        <dbReference type="ChEBI" id="CHEBI:597326"/>
    </ligand>
</feature>
<evidence type="ECO:0000256" key="6">
    <source>
        <dbReference type="PIRNR" id="PIRNR038800"/>
    </source>
</evidence>
<dbReference type="Gene3D" id="3.90.1150.10">
    <property type="entry name" value="Aspartate Aminotransferase, domain 1"/>
    <property type="match status" value="1"/>
</dbReference>
<dbReference type="RefSeq" id="WP_108402940.1">
    <property type="nucleotide sequence ID" value="NZ_NESP01000002.1"/>
</dbReference>
<dbReference type="GO" id="GO:0019441">
    <property type="term" value="P:L-tryptophan catabolic process to kynurenine"/>
    <property type="evidence" value="ECO:0007669"/>
    <property type="project" value="TreeGrafter"/>
</dbReference>
<dbReference type="GO" id="GO:0030170">
    <property type="term" value="F:pyridoxal phosphate binding"/>
    <property type="evidence" value="ECO:0007669"/>
    <property type="project" value="UniProtKB-UniRule"/>
</dbReference>
<comment type="catalytic activity">
    <reaction evidence="4 6">
        <text>L-kynurenine + H2O = anthranilate + L-alanine + H(+)</text>
        <dbReference type="Rhea" id="RHEA:16813"/>
        <dbReference type="ChEBI" id="CHEBI:15377"/>
        <dbReference type="ChEBI" id="CHEBI:15378"/>
        <dbReference type="ChEBI" id="CHEBI:16567"/>
        <dbReference type="ChEBI" id="CHEBI:57959"/>
        <dbReference type="ChEBI" id="CHEBI:57972"/>
        <dbReference type="EC" id="3.7.1.3"/>
    </reaction>
</comment>
<evidence type="ECO:0000256" key="2">
    <source>
        <dbReference type="ARBA" id="ARBA00022801"/>
    </source>
</evidence>
<dbReference type="InterPro" id="IPR010111">
    <property type="entry name" value="Kynureninase"/>
</dbReference>
<reference evidence="7 8" key="1">
    <citation type="submission" date="2017-04" db="EMBL/GenBank/DDBJ databases">
        <title>Unexpected and diverse lifestyles within the genus Limnohabitans.</title>
        <authorList>
            <person name="Kasalicky V."/>
            <person name="Mehrshad M."/>
            <person name="Andrei S.-A."/>
            <person name="Salcher M."/>
            <person name="Kratochvilova H."/>
            <person name="Simek K."/>
            <person name="Ghai R."/>
        </authorList>
    </citation>
    <scope>NUCLEOTIDE SEQUENCE [LARGE SCALE GENOMIC DNA]</scope>
    <source>
        <strain evidence="7 8">MWH-C5</strain>
    </source>
</reference>
<comment type="similarity">
    <text evidence="4 6">Belongs to the kynureninase family.</text>
</comment>
<organism evidence="7 8">
    <name type="scientific">Limnohabitans curvus</name>
    <dbReference type="NCBI Taxonomy" id="323423"/>
    <lineage>
        <taxon>Bacteria</taxon>
        <taxon>Pseudomonadati</taxon>
        <taxon>Pseudomonadota</taxon>
        <taxon>Betaproteobacteria</taxon>
        <taxon>Burkholderiales</taxon>
        <taxon>Comamonadaceae</taxon>
        <taxon>Limnohabitans</taxon>
    </lineage>
</organism>
<dbReference type="GO" id="GO:0005737">
    <property type="term" value="C:cytoplasm"/>
    <property type="evidence" value="ECO:0007669"/>
    <property type="project" value="UniProtKB-UniRule"/>
</dbReference>
<accession>A0A315EF17</accession>
<feature type="binding site" evidence="4">
    <location>
        <position position="257"/>
    </location>
    <ligand>
        <name>pyridoxal 5'-phosphate</name>
        <dbReference type="ChEBI" id="CHEBI:597326"/>
    </ligand>
</feature>
<gene>
    <name evidence="4" type="primary">kynU</name>
    <name evidence="7" type="ORF">B9Z44_14280</name>
</gene>
<comment type="function">
    <text evidence="4 6">Catalyzes the cleavage of L-kynurenine (L-Kyn) and L-3-hydroxykynurenine (L-3OHKyn) into anthranilic acid (AA) and 3-hydroxyanthranilic acid (3-OHAA), respectively.</text>
</comment>
<comment type="caution">
    <text evidence="7">The sequence shown here is derived from an EMBL/GenBank/DDBJ whole genome shotgun (WGS) entry which is preliminary data.</text>
</comment>
<dbReference type="Pfam" id="PF22580">
    <property type="entry name" value="KYNU_C"/>
    <property type="match status" value="1"/>
</dbReference>
<comment type="subunit">
    <text evidence="4 6">Homodimer.</text>
</comment>
<comment type="catalytic activity">
    <reaction evidence="6">
        <text>3-hydroxy-L-kynurenine + H2O = 3-hydroxyanthranilate + L-alanine + H(+)</text>
        <dbReference type="Rhea" id="RHEA:25143"/>
        <dbReference type="ChEBI" id="CHEBI:15377"/>
        <dbReference type="ChEBI" id="CHEBI:15378"/>
        <dbReference type="ChEBI" id="CHEBI:36559"/>
        <dbReference type="ChEBI" id="CHEBI:57972"/>
        <dbReference type="ChEBI" id="CHEBI:58125"/>
        <dbReference type="EC" id="3.7.1.3"/>
    </reaction>
</comment>
<feature type="binding site" evidence="4">
    <location>
        <position position="99"/>
    </location>
    <ligand>
        <name>pyridoxal 5'-phosphate</name>
        <dbReference type="ChEBI" id="CHEBI:597326"/>
    </ligand>
</feature>
<keyword evidence="1 4" id="KW-0662">Pyridine nucleotide biosynthesis</keyword>
<comment type="pathway">
    <text evidence="4 6">Amino-acid degradation; L-kynurenine degradation; L-alanine and anthranilate from L-kynurenine: step 1/1.</text>
</comment>
<evidence type="ECO:0000313" key="8">
    <source>
        <dbReference type="Proteomes" id="UP000251341"/>
    </source>
</evidence>
<dbReference type="GO" id="GO:0019805">
    <property type="term" value="P:quinolinate biosynthetic process"/>
    <property type="evidence" value="ECO:0007669"/>
    <property type="project" value="UniProtKB-UniRule"/>
</dbReference>
<evidence type="ECO:0000256" key="3">
    <source>
        <dbReference type="ARBA" id="ARBA00022898"/>
    </source>
</evidence>
<dbReference type="PIRSF" id="PIRSF038800">
    <property type="entry name" value="KYNU"/>
    <property type="match status" value="1"/>
</dbReference>